<name>A0AAD5H4H5_9CHLO</name>
<dbReference type="Proteomes" id="UP001205105">
    <property type="component" value="Unassembled WGS sequence"/>
</dbReference>
<keyword evidence="4" id="KW-1185">Reference proteome</keyword>
<evidence type="ECO:0000256" key="2">
    <source>
        <dbReference type="SAM" id="MobiDB-lite"/>
    </source>
</evidence>
<evidence type="ECO:0000313" key="3">
    <source>
        <dbReference type="EMBL" id="KAI7843531.1"/>
    </source>
</evidence>
<comment type="caution">
    <text evidence="3">The sequence shown here is derived from an EMBL/GenBank/DDBJ whole genome shotgun (WGS) entry which is preliminary data.</text>
</comment>
<evidence type="ECO:0000313" key="4">
    <source>
        <dbReference type="Proteomes" id="UP001205105"/>
    </source>
</evidence>
<proteinExistence type="predicted"/>
<feature type="coiled-coil region" evidence="1">
    <location>
        <begin position="102"/>
        <end position="184"/>
    </location>
</feature>
<feature type="compositionally biased region" description="Low complexity" evidence="2">
    <location>
        <begin position="79"/>
        <end position="89"/>
    </location>
</feature>
<dbReference type="EMBL" id="JADXDR010000037">
    <property type="protein sequence ID" value="KAI7843531.1"/>
    <property type="molecule type" value="Genomic_DNA"/>
</dbReference>
<reference evidence="3" key="1">
    <citation type="submission" date="2020-11" db="EMBL/GenBank/DDBJ databases">
        <title>Chlorella ohadii genome sequencing and assembly.</title>
        <authorList>
            <person name="Murik O."/>
            <person name="Treves H."/>
            <person name="Kedem I."/>
            <person name="Shotland Y."/>
            <person name="Kaplan A."/>
        </authorList>
    </citation>
    <scope>NUCLEOTIDE SEQUENCE</scope>
    <source>
        <strain evidence="3">1</strain>
    </source>
</reference>
<evidence type="ECO:0000256" key="1">
    <source>
        <dbReference type="SAM" id="Coils"/>
    </source>
</evidence>
<sequence>MEGPQSALLLQEAARLASEVQELLQQELQRAPADRDEQLPSSRIQAAAAALLGSEVALCEHRLLELGCGPPDPQPVGNPPQSAQQAQPDSGGGGGGSAAAELEILERQLEVAAAKCAELERHKAAAEAKATEAEAAEAPAAALAATQRTAQRVAILAQKAHIERQELQLRLQRLKRSLSTAAATAGQAAAAASHAAASQHVQQLAGTATGSVIVAAERRLDKPVHVE</sequence>
<keyword evidence="1" id="KW-0175">Coiled coil</keyword>
<feature type="region of interest" description="Disordered" evidence="2">
    <location>
        <begin position="69"/>
        <end position="98"/>
    </location>
</feature>
<gene>
    <name evidence="3" type="ORF">COHA_002773</name>
</gene>
<organism evidence="3 4">
    <name type="scientific">Chlorella ohadii</name>
    <dbReference type="NCBI Taxonomy" id="2649997"/>
    <lineage>
        <taxon>Eukaryota</taxon>
        <taxon>Viridiplantae</taxon>
        <taxon>Chlorophyta</taxon>
        <taxon>core chlorophytes</taxon>
        <taxon>Trebouxiophyceae</taxon>
        <taxon>Chlorellales</taxon>
        <taxon>Chlorellaceae</taxon>
        <taxon>Chlorella clade</taxon>
        <taxon>Chlorella</taxon>
    </lineage>
</organism>
<dbReference type="AlphaFoldDB" id="A0AAD5H4H5"/>
<accession>A0AAD5H4H5</accession>
<protein>
    <submittedName>
        <fullName evidence="3">Uncharacterized protein</fullName>
    </submittedName>
</protein>